<keyword evidence="1 2" id="KW-0732">Signal</keyword>
<dbReference type="InterPro" id="IPR026444">
    <property type="entry name" value="Secre_tail"/>
</dbReference>
<dbReference type="EMBL" id="FNEZ01000003">
    <property type="protein sequence ID" value="SDJ94644.1"/>
    <property type="molecule type" value="Genomic_DNA"/>
</dbReference>
<dbReference type="Proteomes" id="UP000199580">
    <property type="component" value="Unassembled WGS sequence"/>
</dbReference>
<dbReference type="Pfam" id="PF17164">
    <property type="entry name" value="DUF5122"/>
    <property type="match status" value="4"/>
</dbReference>
<dbReference type="NCBIfam" id="TIGR04183">
    <property type="entry name" value="Por_Secre_tail"/>
    <property type="match status" value="1"/>
</dbReference>
<evidence type="ECO:0000313" key="3">
    <source>
        <dbReference type="EMBL" id="SDJ94644.1"/>
    </source>
</evidence>
<dbReference type="STRING" id="1128970.SAMN04487935_2084"/>
<feature type="signal peptide" evidence="2">
    <location>
        <begin position="1"/>
        <end position="22"/>
    </location>
</feature>
<dbReference type="RefSeq" id="WP_091394928.1">
    <property type="nucleotide sequence ID" value="NZ_BKAI01000011.1"/>
</dbReference>
<evidence type="ECO:0000313" key="4">
    <source>
        <dbReference type="Proteomes" id="UP000199580"/>
    </source>
</evidence>
<sequence>MKNKISTGLLIAMLSIAASAFAQPGTIDTTYGINGKVSNNLGGNAGANDSVLQPDGKLVTVGQTYSIAPGSSFLIARYLTDGNLDASFGTNGSVSVLGGDHCMAESVALQADGKIVVVGTALPAQNSNLSSNMMIVRYNTDGTLDNTFDGDGIKIIELDYSQSLNAVLIQEDGKIIAGGLFTILSNPNMDTPGLIRFNSDGSLDTTFGVDGYVYTAGIYRGEITDMQFTDNGAIIAVGRTFIISKYLIIKYDSNGQLINSFGSDGTGFVEVALNQIADLFNCAIGTDGSIYASGGTFNGTKYNAFMVKYHSDGTIDPTFANNGTLIKDFGNVNGVPITSFAYGIAFDKNNQLILALTYGKPTDYDFGLQSYSKEGILNTSFGTNGLFSTTFGSGHEYVRTMVIQEDNKIILAGDKGEQVLVRVNNDPLLSTNEAVANDNKMYVSPNPITENSALFFELQKQSVITVDLFDAKGLMIRKLLSNQNFPKGQNIEKNTVLQFNLQQGIYFLKIYVDNKYLKTLKIVK</sequence>
<dbReference type="Gene3D" id="2.80.10.50">
    <property type="match status" value="2"/>
</dbReference>
<evidence type="ECO:0000256" key="1">
    <source>
        <dbReference type="ARBA" id="ARBA00022729"/>
    </source>
</evidence>
<dbReference type="InterPro" id="IPR013431">
    <property type="entry name" value="Delta_60_rpt"/>
</dbReference>
<evidence type="ECO:0000256" key="2">
    <source>
        <dbReference type="SAM" id="SignalP"/>
    </source>
</evidence>
<dbReference type="SUPFAM" id="SSF75011">
    <property type="entry name" value="3-carboxy-cis,cis-mucoante lactonizing enzyme"/>
    <property type="match status" value="1"/>
</dbReference>
<accession>A0A1G8XWV1</accession>
<dbReference type="NCBIfam" id="TIGR02608">
    <property type="entry name" value="delta_60_rpt"/>
    <property type="match status" value="5"/>
</dbReference>
<feature type="chain" id="PRO_5011741653" evidence="2">
    <location>
        <begin position="23"/>
        <end position="524"/>
    </location>
</feature>
<organism evidence="3 4">
    <name type="scientific">Flavobacterium noncentrifugens</name>
    <dbReference type="NCBI Taxonomy" id="1128970"/>
    <lineage>
        <taxon>Bacteria</taxon>
        <taxon>Pseudomonadati</taxon>
        <taxon>Bacteroidota</taxon>
        <taxon>Flavobacteriia</taxon>
        <taxon>Flavobacteriales</taxon>
        <taxon>Flavobacteriaceae</taxon>
        <taxon>Flavobacterium</taxon>
    </lineage>
</organism>
<name>A0A1G8XWV1_9FLAO</name>
<dbReference type="OrthoDB" id="9805017at2"/>
<protein>
    <submittedName>
        <fullName evidence="3">Delta-60 repeat domain-containing protein/Por secretion system C-terminal sorting domain-containing protein</fullName>
    </submittedName>
</protein>
<proteinExistence type="predicted"/>
<dbReference type="AlphaFoldDB" id="A0A1G8XWV1"/>
<reference evidence="3 4" key="1">
    <citation type="submission" date="2016-10" db="EMBL/GenBank/DDBJ databases">
        <authorList>
            <person name="de Groot N.N."/>
        </authorList>
    </citation>
    <scope>NUCLEOTIDE SEQUENCE [LARGE SCALE GENOMIC DNA]</scope>
    <source>
        <strain evidence="3 4">CGMCC 1.10076</strain>
    </source>
</reference>
<keyword evidence="4" id="KW-1185">Reference proteome</keyword>
<gene>
    <name evidence="3" type="ORF">SAMN04487935_2084</name>
</gene>